<evidence type="ECO:0000256" key="1">
    <source>
        <dbReference type="SAM" id="MobiDB-lite"/>
    </source>
</evidence>
<name>A0ABD3R1L7_9STRA</name>
<evidence type="ECO:0000313" key="3">
    <source>
        <dbReference type="EMBL" id="KAL3806147.1"/>
    </source>
</evidence>
<dbReference type="Proteomes" id="UP001530377">
    <property type="component" value="Unassembled WGS sequence"/>
</dbReference>
<dbReference type="PRINTS" id="PR01217">
    <property type="entry name" value="PRICHEXTENSN"/>
</dbReference>
<dbReference type="Pfam" id="PF00188">
    <property type="entry name" value="CAP"/>
    <property type="match status" value="1"/>
</dbReference>
<dbReference type="PANTHER" id="PTHR10334">
    <property type="entry name" value="CYSTEINE-RICH SECRETORY PROTEIN-RELATED"/>
    <property type="match status" value="1"/>
</dbReference>
<comment type="caution">
    <text evidence="3">The sequence shown here is derived from an EMBL/GenBank/DDBJ whole genome shotgun (WGS) entry which is preliminary data.</text>
</comment>
<dbReference type="SMART" id="SM00198">
    <property type="entry name" value="SCP"/>
    <property type="match status" value="1"/>
</dbReference>
<dbReference type="Gene3D" id="3.40.33.10">
    <property type="entry name" value="CAP"/>
    <property type="match status" value="1"/>
</dbReference>
<keyword evidence="4" id="KW-1185">Reference proteome</keyword>
<protein>
    <recommendedName>
        <fullName evidence="2">SCP domain-containing protein</fullName>
    </recommendedName>
</protein>
<sequence>MILSTTTKAPVFEPTPRPSPKQSDIVSEKPSKVASVMPSESPTWHHPTDKPIDLPSYEPSLTPTILLPVPPTSEPKLPPVASMTPSESPTWHPTDIPTDFPTYEPSFKPTALPSMSPSDYPSASPALPTLLPTLWPLALSPFAYFDYQESCTSSQIRLRLEISTDNYPRDTSWKFIDRTTNVVLLSSPVDGYSGRDIGNGMMAAQTDIREICLGLASAPRSTGTTKNKYEFVLRDDFGDGLCCRPGVESGYYKLLKKEGGANAHGDVWQIIVAGSDFHSKEVSHHFVLGHKGSEGQPDIIQATMGDDFETVVVPTTMSLELLCPSPQRKITIQIQTDKFGHDTSWDFRVKNGEILAKNERSYTRYEVDERVVCVEDSALYELTIYDNNRDGMYRLRSDERDGHYKIFAHRGPDRETILYGGFFWSEKITHLLNTTMPAMDERDVEWLNSHNKRRRYWHPYYNTTYVPLQWSEKLKAEAKVWADTLLDSCGDGMHHDPQRDWGENAAANSGAGSWATRRPPDKIVARFIDREVGDPWPINGHLTQALWRASHYVGCAESHKLMDADGIRECHTQVCRYARTGNCNMNAYTDETGAVDWLTPMLEDANYCGPICPNDGCRA</sequence>
<evidence type="ECO:0000259" key="2">
    <source>
        <dbReference type="SMART" id="SM00198"/>
    </source>
</evidence>
<evidence type="ECO:0000313" key="4">
    <source>
        <dbReference type="Proteomes" id="UP001530377"/>
    </source>
</evidence>
<dbReference type="AlphaFoldDB" id="A0ABD3R1L7"/>
<gene>
    <name evidence="3" type="ORF">ACHAXA_007789</name>
</gene>
<dbReference type="InterPro" id="IPR014044">
    <property type="entry name" value="CAP_dom"/>
</dbReference>
<dbReference type="InterPro" id="IPR035940">
    <property type="entry name" value="CAP_sf"/>
</dbReference>
<accession>A0ABD3R1L7</accession>
<dbReference type="EMBL" id="JALLPB020000879">
    <property type="protein sequence ID" value="KAL3806147.1"/>
    <property type="molecule type" value="Genomic_DNA"/>
</dbReference>
<feature type="domain" description="SCP" evidence="2">
    <location>
        <begin position="440"/>
        <end position="585"/>
    </location>
</feature>
<dbReference type="SUPFAM" id="SSF55797">
    <property type="entry name" value="PR-1-like"/>
    <property type="match status" value="1"/>
</dbReference>
<reference evidence="3 4" key="1">
    <citation type="submission" date="2024-10" db="EMBL/GenBank/DDBJ databases">
        <title>Updated reference genomes for cyclostephanoid diatoms.</title>
        <authorList>
            <person name="Roberts W.R."/>
            <person name="Alverson A.J."/>
        </authorList>
    </citation>
    <scope>NUCLEOTIDE SEQUENCE [LARGE SCALE GENOMIC DNA]</scope>
    <source>
        <strain evidence="3 4">AJA228-03</strain>
    </source>
</reference>
<organism evidence="3 4">
    <name type="scientific">Cyclostephanos tholiformis</name>
    <dbReference type="NCBI Taxonomy" id="382380"/>
    <lineage>
        <taxon>Eukaryota</taxon>
        <taxon>Sar</taxon>
        <taxon>Stramenopiles</taxon>
        <taxon>Ochrophyta</taxon>
        <taxon>Bacillariophyta</taxon>
        <taxon>Coscinodiscophyceae</taxon>
        <taxon>Thalassiosirophycidae</taxon>
        <taxon>Stephanodiscales</taxon>
        <taxon>Stephanodiscaceae</taxon>
        <taxon>Cyclostephanos</taxon>
    </lineage>
</organism>
<dbReference type="InterPro" id="IPR001283">
    <property type="entry name" value="CRISP-related"/>
</dbReference>
<proteinExistence type="predicted"/>
<feature type="region of interest" description="Disordered" evidence="1">
    <location>
        <begin position="1"/>
        <end position="57"/>
    </location>
</feature>